<gene>
    <name evidence="1" type="ordered locus">TSC_c10130</name>
</gene>
<dbReference type="STRING" id="743525.TSC_c10130"/>
<name>E8PPG9_THESS</name>
<dbReference type="KEGG" id="tsc:TSC_c10130"/>
<protein>
    <submittedName>
        <fullName evidence="1">Helix-turn-helix Fis-type</fullName>
    </submittedName>
</protein>
<dbReference type="Proteomes" id="UP000008087">
    <property type="component" value="Chromosome"/>
</dbReference>
<dbReference type="eggNOG" id="ENOG50341CQ">
    <property type="taxonomic scope" value="Bacteria"/>
</dbReference>
<reference evidence="2" key="1">
    <citation type="submission" date="2010-03" db="EMBL/GenBank/DDBJ databases">
        <title>The genome sequence of Thermus scotoductus SA-01.</title>
        <authorList>
            <person name="Gounder K."/>
            <person name="Liesegang H."/>
            <person name="Brzuszkiewicz E."/>
            <person name="Wollherr A."/>
            <person name="Daniel R."/>
            <person name="Gottschalk G."/>
            <person name="van Heerden E."/>
            <person name="Litthauer D."/>
        </authorList>
    </citation>
    <scope>NUCLEOTIDE SEQUENCE [LARGE SCALE GENOMIC DNA]</scope>
    <source>
        <strain evidence="2">ATCC 700910 / SA-01</strain>
    </source>
</reference>
<accession>E8PPG9</accession>
<dbReference type="AlphaFoldDB" id="E8PPG9"/>
<sequence>MGMARRYTKREVLKAIEGSGGVLSTVARRLGCSWHTAQAYVQRWPETQEAFQAERERILDLAEATLFRAVQEGDVQAAKWVLSRLGKSRGYGDHVEVSGHQAVEVVLRWPEEEEEEVPS</sequence>
<evidence type="ECO:0000313" key="1">
    <source>
        <dbReference type="EMBL" id="ADW21635.1"/>
    </source>
</evidence>
<reference evidence="1 2" key="2">
    <citation type="journal article" date="2011" name="BMC Genomics">
        <title>Sequence of the hyperplastic genome of the naturally competent Thermus scotoductus SA-01.</title>
        <authorList>
            <person name="Gounder K."/>
            <person name="Brzuszkiewicz E."/>
            <person name="Liesegang H."/>
            <person name="Wollherr A."/>
            <person name="Daniel R."/>
            <person name="Gottschalk G."/>
            <person name="Reva O."/>
            <person name="Kumwenda B."/>
            <person name="Srivastava M."/>
            <person name="Bricio C."/>
            <person name="Berenguer J."/>
            <person name="van Heerden E."/>
            <person name="Litthauer D."/>
        </authorList>
    </citation>
    <scope>NUCLEOTIDE SEQUENCE [LARGE SCALE GENOMIC DNA]</scope>
    <source>
        <strain evidence="2">ATCC 700910 / SA-01</strain>
    </source>
</reference>
<evidence type="ECO:0000313" key="2">
    <source>
        <dbReference type="Proteomes" id="UP000008087"/>
    </source>
</evidence>
<organism evidence="1 2">
    <name type="scientific">Thermus scotoductus (strain ATCC 700910 / SA-01)</name>
    <dbReference type="NCBI Taxonomy" id="743525"/>
    <lineage>
        <taxon>Bacteria</taxon>
        <taxon>Thermotogati</taxon>
        <taxon>Deinococcota</taxon>
        <taxon>Deinococci</taxon>
        <taxon>Thermales</taxon>
        <taxon>Thermaceae</taxon>
        <taxon>Thermus</taxon>
    </lineage>
</organism>
<dbReference type="EMBL" id="CP001962">
    <property type="protein sequence ID" value="ADW21635.1"/>
    <property type="molecule type" value="Genomic_DNA"/>
</dbReference>
<proteinExistence type="predicted"/>
<dbReference type="HOGENOM" id="CLU_2048683_0_0_0"/>